<evidence type="ECO:0000313" key="3">
    <source>
        <dbReference type="EMBL" id="EGV98307.1"/>
    </source>
</evidence>
<dbReference type="InterPro" id="IPR036645">
    <property type="entry name" value="Elafin-like_sf"/>
</dbReference>
<feature type="chain" id="PRO_5003444665" evidence="1">
    <location>
        <begin position="22"/>
        <end position="82"/>
    </location>
</feature>
<proteinExistence type="predicted"/>
<dbReference type="GO" id="GO:0005576">
    <property type="term" value="C:extracellular region"/>
    <property type="evidence" value="ECO:0007669"/>
    <property type="project" value="InterPro"/>
</dbReference>
<sequence>MLSRTLLLIFALLLLWSLAQGGINQKKRQYEEYILEPPPCRSEPEKCNSFCTQQEECPGKLQCCSAYCGIVCTANKDPVQNT</sequence>
<dbReference type="FunCoup" id="G3HLT8">
    <property type="interactions" value="2"/>
</dbReference>
<keyword evidence="1" id="KW-0732">Signal</keyword>
<organism evidence="3 4">
    <name type="scientific">Cricetulus griseus</name>
    <name type="common">Chinese hamster</name>
    <name type="synonym">Cricetulus barabensis griseus</name>
    <dbReference type="NCBI Taxonomy" id="10029"/>
    <lineage>
        <taxon>Eukaryota</taxon>
        <taxon>Metazoa</taxon>
        <taxon>Chordata</taxon>
        <taxon>Craniata</taxon>
        <taxon>Vertebrata</taxon>
        <taxon>Euteleostomi</taxon>
        <taxon>Mammalia</taxon>
        <taxon>Eutheria</taxon>
        <taxon>Euarchontoglires</taxon>
        <taxon>Glires</taxon>
        <taxon>Rodentia</taxon>
        <taxon>Myomorpha</taxon>
        <taxon>Muroidea</taxon>
        <taxon>Cricetidae</taxon>
        <taxon>Cricetinae</taxon>
        <taxon>Cricetulus</taxon>
    </lineage>
</organism>
<dbReference type="SUPFAM" id="SSF57256">
    <property type="entry name" value="Elafin-like"/>
    <property type="match status" value="1"/>
</dbReference>
<accession>G3HLT8</accession>
<feature type="domain" description="WAP" evidence="2">
    <location>
        <begin position="40"/>
        <end position="74"/>
    </location>
</feature>
<dbReference type="InParanoid" id="G3HLT8"/>
<dbReference type="AlphaFoldDB" id="G3HLT8"/>
<dbReference type="GO" id="GO:0030414">
    <property type="term" value="F:peptidase inhibitor activity"/>
    <property type="evidence" value="ECO:0007669"/>
    <property type="project" value="InterPro"/>
</dbReference>
<gene>
    <name evidence="3" type="ORF">I79_011682</name>
</gene>
<evidence type="ECO:0000256" key="1">
    <source>
        <dbReference type="SAM" id="SignalP"/>
    </source>
</evidence>
<dbReference type="InterPro" id="IPR008197">
    <property type="entry name" value="WAP_dom"/>
</dbReference>
<reference evidence="4" key="1">
    <citation type="journal article" date="2011" name="Nat. Biotechnol.">
        <title>The genomic sequence of the Chinese hamster ovary (CHO)-K1 cell line.</title>
        <authorList>
            <person name="Xu X."/>
            <person name="Nagarajan H."/>
            <person name="Lewis N.E."/>
            <person name="Pan S."/>
            <person name="Cai Z."/>
            <person name="Liu X."/>
            <person name="Chen W."/>
            <person name="Xie M."/>
            <person name="Wang W."/>
            <person name="Hammond S."/>
            <person name="Andersen M.R."/>
            <person name="Neff N."/>
            <person name="Passarelli B."/>
            <person name="Koh W."/>
            <person name="Fan H.C."/>
            <person name="Wang J."/>
            <person name="Gui Y."/>
            <person name="Lee K.H."/>
            <person name="Betenbaugh M.J."/>
            <person name="Quake S.R."/>
            <person name="Famili I."/>
            <person name="Palsson B.O."/>
            <person name="Wang J."/>
        </authorList>
    </citation>
    <scope>NUCLEOTIDE SEQUENCE [LARGE SCALE GENOMIC DNA]</scope>
    <source>
        <strain evidence="4">CHO K1 cell line</strain>
    </source>
</reference>
<evidence type="ECO:0000313" key="4">
    <source>
        <dbReference type="Proteomes" id="UP000001075"/>
    </source>
</evidence>
<dbReference type="EMBL" id="JH000498">
    <property type="protein sequence ID" value="EGV98307.1"/>
    <property type="molecule type" value="Genomic_DNA"/>
</dbReference>
<protein>
    <submittedName>
        <fullName evidence="3">Protein WFDC13</fullName>
    </submittedName>
</protein>
<dbReference type="Pfam" id="PF00095">
    <property type="entry name" value="WAP"/>
    <property type="match status" value="1"/>
</dbReference>
<dbReference type="STRING" id="10029.G3HLT8"/>
<dbReference type="Proteomes" id="UP000001075">
    <property type="component" value="Unassembled WGS sequence"/>
</dbReference>
<evidence type="ECO:0000259" key="2">
    <source>
        <dbReference type="Pfam" id="PF00095"/>
    </source>
</evidence>
<name>G3HLT8_CRIGR</name>
<feature type="signal peptide" evidence="1">
    <location>
        <begin position="1"/>
        <end position="21"/>
    </location>
</feature>